<dbReference type="AlphaFoldDB" id="A0A835PG39"/>
<name>A0A835PG39_VANPL</name>
<feature type="compositionally biased region" description="Basic and acidic residues" evidence="1">
    <location>
        <begin position="8"/>
        <end position="21"/>
    </location>
</feature>
<dbReference type="Proteomes" id="UP000639772">
    <property type="component" value="Unassembled WGS sequence"/>
</dbReference>
<accession>A0A835PG39</accession>
<gene>
    <name evidence="2" type="ORF">HPP92_026551</name>
</gene>
<evidence type="ECO:0000313" key="3">
    <source>
        <dbReference type="Proteomes" id="UP000639772"/>
    </source>
</evidence>
<sequence>MAHTARSPAEDDHRILPDRSPHPHLRRLPAVYRQGRLHPSPFHLHLPQPQAHSLHLRSSIRVCPQFRWKKKSYTRVRDRERDREREARDCGEDYRGEGPVRFTWSDAIVTVMETE</sequence>
<reference evidence="2 3" key="1">
    <citation type="journal article" date="2020" name="Nat. Food">
        <title>A phased Vanilla planifolia genome enables genetic improvement of flavour and production.</title>
        <authorList>
            <person name="Hasing T."/>
            <person name="Tang H."/>
            <person name="Brym M."/>
            <person name="Khazi F."/>
            <person name="Huang T."/>
            <person name="Chambers A.H."/>
        </authorList>
    </citation>
    <scope>NUCLEOTIDE SEQUENCE [LARGE SCALE GENOMIC DNA]</scope>
    <source>
        <tissue evidence="2">Leaf</tissue>
    </source>
</reference>
<protein>
    <submittedName>
        <fullName evidence="2">Uncharacterized protein</fullName>
    </submittedName>
</protein>
<evidence type="ECO:0000313" key="2">
    <source>
        <dbReference type="EMBL" id="KAG0450828.1"/>
    </source>
</evidence>
<dbReference type="EMBL" id="JADCNM010000089">
    <property type="protein sequence ID" value="KAG0450828.1"/>
    <property type="molecule type" value="Genomic_DNA"/>
</dbReference>
<organism evidence="2 3">
    <name type="scientific">Vanilla planifolia</name>
    <name type="common">Vanilla</name>
    <dbReference type="NCBI Taxonomy" id="51239"/>
    <lineage>
        <taxon>Eukaryota</taxon>
        <taxon>Viridiplantae</taxon>
        <taxon>Streptophyta</taxon>
        <taxon>Embryophyta</taxon>
        <taxon>Tracheophyta</taxon>
        <taxon>Spermatophyta</taxon>
        <taxon>Magnoliopsida</taxon>
        <taxon>Liliopsida</taxon>
        <taxon>Asparagales</taxon>
        <taxon>Orchidaceae</taxon>
        <taxon>Vanilloideae</taxon>
        <taxon>Vanilleae</taxon>
        <taxon>Vanilla</taxon>
    </lineage>
</organism>
<comment type="caution">
    <text evidence="2">The sequence shown here is derived from an EMBL/GenBank/DDBJ whole genome shotgun (WGS) entry which is preliminary data.</text>
</comment>
<evidence type="ECO:0000256" key="1">
    <source>
        <dbReference type="SAM" id="MobiDB-lite"/>
    </source>
</evidence>
<feature type="region of interest" description="Disordered" evidence="1">
    <location>
        <begin position="1"/>
        <end position="25"/>
    </location>
</feature>
<proteinExistence type="predicted"/>